<evidence type="ECO:0000259" key="1">
    <source>
        <dbReference type="Pfam" id="PF17921"/>
    </source>
</evidence>
<evidence type="ECO:0000313" key="3">
    <source>
        <dbReference type="Proteomes" id="UP000257109"/>
    </source>
</evidence>
<dbReference type="Gene3D" id="1.10.340.70">
    <property type="match status" value="1"/>
</dbReference>
<feature type="non-terminal residue" evidence="2">
    <location>
        <position position="1"/>
    </location>
</feature>
<protein>
    <recommendedName>
        <fullName evidence="1">Integrase zinc-binding domain-containing protein</fullName>
    </recommendedName>
</protein>
<gene>
    <name evidence="2" type="ORF">CR513_48814</name>
</gene>
<dbReference type="Proteomes" id="UP000257109">
    <property type="component" value="Unassembled WGS sequence"/>
</dbReference>
<keyword evidence="3" id="KW-1185">Reference proteome</keyword>
<dbReference type="OrthoDB" id="1414481at2759"/>
<dbReference type="InterPro" id="IPR041588">
    <property type="entry name" value="Integrase_H2C2"/>
</dbReference>
<proteinExistence type="predicted"/>
<accession>A0A371F0I0</accession>
<organism evidence="2 3">
    <name type="scientific">Mucuna pruriens</name>
    <name type="common">Velvet bean</name>
    <name type="synonym">Dolichos pruriens</name>
    <dbReference type="NCBI Taxonomy" id="157652"/>
    <lineage>
        <taxon>Eukaryota</taxon>
        <taxon>Viridiplantae</taxon>
        <taxon>Streptophyta</taxon>
        <taxon>Embryophyta</taxon>
        <taxon>Tracheophyta</taxon>
        <taxon>Spermatophyta</taxon>
        <taxon>Magnoliopsida</taxon>
        <taxon>eudicotyledons</taxon>
        <taxon>Gunneridae</taxon>
        <taxon>Pentapetalae</taxon>
        <taxon>rosids</taxon>
        <taxon>fabids</taxon>
        <taxon>Fabales</taxon>
        <taxon>Fabaceae</taxon>
        <taxon>Papilionoideae</taxon>
        <taxon>50 kb inversion clade</taxon>
        <taxon>NPAAA clade</taxon>
        <taxon>indigoferoid/millettioid clade</taxon>
        <taxon>Phaseoleae</taxon>
        <taxon>Mucuna</taxon>
    </lineage>
</organism>
<feature type="domain" description="Integrase zinc-binding" evidence="1">
    <location>
        <begin position="69"/>
        <end position="121"/>
    </location>
</feature>
<sequence>MLPHVVWLVAKTDPIKYILEKPTLTERIARWGIPRKGIGKQQEDIEKISSQLPSERENTDMTLLRCVDRPDAERIIEEVHEGTFGTYTSGHTLARKILRARYYWTKLESDCHQHVRRCLKC</sequence>
<evidence type="ECO:0000313" key="2">
    <source>
        <dbReference type="EMBL" id="RDX71789.1"/>
    </source>
</evidence>
<name>A0A371F0I0_MUCPR</name>
<dbReference type="Pfam" id="PF17921">
    <property type="entry name" value="Integrase_H2C2"/>
    <property type="match status" value="1"/>
</dbReference>
<reference evidence="2" key="1">
    <citation type="submission" date="2018-05" db="EMBL/GenBank/DDBJ databases">
        <title>Draft genome of Mucuna pruriens seed.</title>
        <authorList>
            <person name="Nnadi N.E."/>
            <person name="Vos R."/>
            <person name="Hasami M.H."/>
            <person name="Devisetty U.K."/>
            <person name="Aguiy J.C."/>
        </authorList>
    </citation>
    <scope>NUCLEOTIDE SEQUENCE [LARGE SCALE GENOMIC DNA]</scope>
    <source>
        <strain evidence="2">JCA_2017</strain>
    </source>
</reference>
<dbReference type="PANTHER" id="PTHR48475">
    <property type="entry name" value="RIBONUCLEASE H"/>
    <property type="match status" value="1"/>
</dbReference>
<dbReference type="EMBL" id="QJKJ01011201">
    <property type="protein sequence ID" value="RDX71789.1"/>
    <property type="molecule type" value="Genomic_DNA"/>
</dbReference>
<dbReference type="AlphaFoldDB" id="A0A371F0I0"/>
<dbReference type="PANTHER" id="PTHR48475:SF1">
    <property type="entry name" value="RNASE H TYPE-1 DOMAIN-CONTAINING PROTEIN"/>
    <property type="match status" value="1"/>
</dbReference>
<comment type="caution">
    <text evidence="2">The sequence shown here is derived from an EMBL/GenBank/DDBJ whole genome shotgun (WGS) entry which is preliminary data.</text>
</comment>